<dbReference type="AlphaFoldDB" id="A0A1B9AYW3"/>
<dbReference type="Proteomes" id="UP000092578">
    <property type="component" value="Unassembled WGS sequence"/>
</dbReference>
<evidence type="ECO:0000313" key="4">
    <source>
        <dbReference type="EMBL" id="OCA88928.1"/>
    </source>
</evidence>
<name>A0A1B9AYW3_9BACI</name>
<keyword evidence="2" id="KW-1133">Transmembrane helix</keyword>
<evidence type="ECO:0000256" key="2">
    <source>
        <dbReference type="SAM" id="Phobius"/>
    </source>
</evidence>
<keyword evidence="5" id="KW-1185">Reference proteome</keyword>
<feature type="transmembrane region" description="Helical" evidence="2">
    <location>
        <begin position="27"/>
        <end position="49"/>
    </location>
</feature>
<dbReference type="PANTHER" id="PTHR30576">
    <property type="entry name" value="COLANIC BIOSYNTHESIS UDP-GLUCOSE LIPID CARRIER TRANSFERASE"/>
    <property type="match status" value="1"/>
</dbReference>
<gene>
    <name evidence="4" type="ORF">A8F95_05755</name>
</gene>
<dbReference type="GO" id="GO:0016780">
    <property type="term" value="F:phosphotransferase activity, for other substituted phosphate groups"/>
    <property type="evidence" value="ECO:0007669"/>
    <property type="project" value="TreeGrafter"/>
</dbReference>
<accession>A0A1B9AYW3</accession>
<dbReference type="InterPro" id="IPR003362">
    <property type="entry name" value="Bact_transf"/>
</dbReference>
<keyword evidence="2" id="KW-0812">Transmembrane</keyword>
<protein>
    <submittedName>
        <fullName evidence="4">Glycosyl transferase</fullName>
    </submittedName>
</protein>
<reference evidence="5" key="1">
    <citation type="submission" date="2016-05" db="EMBL/GenBank/DDBJ databases">
        <authorList>
            <person name="Liu B."/>
            <person name="Wang J."/>
            <person name="Zhu Y."/>
            <person name="Liu G."/>
            <person name="Chen Q."/>
            <person name="Chen Z."/>
            <person name="Lan J."/>
            <person name="Che J."/>
            <person name="Ge C."/>
            <person name="Shi H."/>
            <person name="Pan Z."/>
            <person name="Liu X."/>
        </authorList>
    </citation>
    <scope>NUCLEOTIDE SEQUENCE [LARGE SCALE GENOMIC DNA]</scope>
    <source>
        <strain evidence="5">FJAT-27215</strain>
    </source>
</reference>
<organism evidence="4 5">
    <name type="scientific">Pseudobacillus wudalianchiensis</name>
    <dbReference type="NCBI Taxonomy" id="1743143"/>
    <lineage>
        <taxon>Bacteria</taxon>
        <taxon>Bacillati</taxon>
        <taxon>Bacillota</taxon>
        <taxon>Bacilli</taxon>
        <taxon>Bacillales</taxon>
        <taxon>Bacillaceae</taxon>
        <taxon>Pseudobacillus</taxon>
    </lineage>
</organism>
<comment type="caution">
    <text evidence="4">The sequence shown here is derived from an EMBL/GenBank/DDBJ whole genome shotgun (WGS) entry which is preliminary data.</text>
</comment>
<keyword evidence="4" id="KW-0808">Transferase</keyword>
<comment type="similarity">
    <text evidence="1">Belongs to the bacterial sugar transferase family.</text>
</comment>
<proteinExistence type="inferred from homology"/>
<evidence type="ECO:0000259" key="3">
    <source>
        <dbReference type="Pfam" id="PF02397"/>
    </source>
</evidence>
<dbReference type="PANTHER" id="PTHR30576:SF0">
    <property type="entry name" value="UNDECAPRENYL-PHOSPHATE N-ACETYLGALACTOSAMINYL 1-PHOSPHATE TRANSFERASE-RELATED"/>
    <property type="match status" value="1"/>
</dbReference>
<evidence type="ECO:0000313" key="5">
    <source>
        <dbReference type="Proteomes" id="UP000092578"/>
    </source>
</evidence>
<sequence length="224" mass="25883">MSQPLQTSTNVPLKPSKNIFYKVSKRIFDIIASSFILILISPILGYVALRIKLEDNGPVIFKQKRAGLNDRPFLIYKFRSMKVINRQKDKQENLYNWPDRVPDDFVFKTTTGFNPNVTKIGRFIRKYSIDELPQFINVLKGEMSIVGPRPEIIEISSCYDDYQAQRLFVKPGITGWAQVNGRSEISHGEKIAYDLYYVKHQSLVLDFKIFFKTVYQAIFGKGAI</sequence>
<feature type="domain" description="Bacterial sugar transferase" evidence="3">
    <location>
        <begin position="25"/>
        <end position="217"/>
    </location>
</feature>
<dbReference type="Pfam" id="PF02397">
    <property type="entry name" value="Bac_transf"/>
    <property type="match status" value="1"/>
</dbReference>
<keyword evidence="2" id="KW-0472">Membrane</keyword>
<dbReference type="EMBL" id="MAYT01000012">
    <property type="protein sequence ID" value="OCA88928.1"/>
    <property type="molecule type" value="Genomic_DNA"/>
</dbReference>
<evidence type="ECO:0000256" key="1">
    <source>
        <dbReference type="ARBA" id="ARBA00006464"/>
    </source>
</evidence>